<dbReference type="Pfam" id="PF02518">
    <property type="entry name" value="HATPase_c"/>
    <property type="match status" value="1"/>
</dbReference>
<dbReference type="RefSeq" id="WP_189090757.1">
    <property type="nucleotide sequence ID" value="NZ_BMQL01000012.1"/>
</dbReference>
<feature type="domain" description="Histidine kinase" evidence="7">
    <location>
        <begin position="614"/>
        <end position="826"/>
    </location>
</feature>
<dbReference type="CDD" id="cd00130">
    <property type="entry name" value="PAS"/>
    <property type="match status" value="1"/>
</dbReference>
<dbReference type="Pfam" id="PF08448">
    <property type="entry name" value="PAS_4"/>
    <property type="match status" value="2"/>
</dbReference>
<dbReference type="Gene3D" id="3.30.450.20">
    <property type="entry name" value="PAS domain"/>
    <property type="match status" value="2"/>
</dbReference>
<dbReference type="EC" id="2.7.13.3" evidence="2"/>
<dbReference type="PROSITE" id="PS50109">
    <property type="entry name" value="HIS_KIN"/>
    <property type="match status" value="1"/>
</dbReference>
<evidence type="ECO:0000259" key="9">
    <source>
        <dbReference type="PROSITE" id="PS50113"/>
    </source>
</evidence>
<dbReference type="InterPro" id="IPR035965">
    <property type="entry name" value="PAS-like_dom_sf"/>
</dbReference>
<feature type="domain" description="PAS" evidence="8">
    <location>
        <begin position="6"/>
        <end position="76"/>
    </location>
</feature>
<evidence type="ECO:0000313" key="10">
    <source>
        <dbReference type="EMBL" id="GGR10783.1"/>
    </source>
</evidence>
<dbReference type="NCBIfam" id="TIGR00229">
    <property type="entry name" value="sensory_box"/>
    <property type="match status" value="1"/>
</dbReference>
<comment type="caution">
    <text evidence="10">The sequence shown here is derived from an EMBL/GenBank/DDBJ whole genome shotgun (WGS) entry which is preliminary data.</text>
</comment>
<dbReference type="PRINTS" id="PR00344">
    <property type="entry name" value="BCTRLSENSOR"/>
</dbReference>
<dbReference type="GO" id="GO:0030295">
    <property type="term" value="F:protein kinase activator activity"/>
    <property type="evidence" value="ECO:0007669"/>
    <property type="project" value="TreeGrafter"/>
</dbReference>
<dbReference type="SUPFAM" id="SSF55781">
    <property type="entry name" value="GAF domain-like"/>
    <property type="match status" value="2"/>
</dbReference>
<dbReference type="InterPro" id="IPR003594">
    <property type="entry name" value="HATPase_dom"/>
</dbReference>
<dbReference type="InterPro" id="IPR036097">
    <property type="entry name" value="HisK_dim/P_sf"/>
</dbReference>
<evidence type="ECO:0000256" key="3">
    <source>
        <dbReference type="ARBA" id="ARBA00022553"/>
    </source>
</evidence>
<dbReference type="InterPro" id="IPR000700">
    <property type="entry name" value="PAS-assoc_C"/>
</dbReference>
<dbReference type="Pfam" id="PF13185">
    <property type="entry name" value="GAF_2"/>
    <property type="match status" value="1"/>
</dbReference>
<dbReference type="InterPro" id="IPR003018">
    <property type="entry name" value="GAF"/>
</dbReference>
<reference evidence="10" key="1">
    <citation type="journal article" date="2014" name="Int. J. Syst. Evol. Microbiol.">
        <title>Complete genome sequence of Corynebacterium casei LMG S-19264T (=DSM 44701T), isolated from a smear-ripened cheese.</title>
        <authorList>
            <consortium name="US DOE Joint Genome Institute (JGI-PGF)"/>
            <person name="Walter F."/>
            <person name="Albersmeier A."/>
            <person name="Kalinowski J."/>
            <person name="Ruckert C."/>
        </authorList>
    </citation>
    <scope>NUCLEOTIDE SEQUENCE</scope>
    <source>
        <strain evidence="10">JCM 31311</strain>
    </source>
</reference>
<keyword evidence="3" id="KW-0597">Phosphoprotein</keyword>
<dbReference type="InterPro" id="IPR003661">
    <property type="entry name" value="HisK_dim/P_dom"/>
</dbReference>
<dbReference type="SMART" id="SM00388">
    <property type="entry name" value="HisKA"/>
    <property type="match status" value="1"/>
</dbReference>
<evidence type="ECO:0000259" key="7">
    <source>
        <dbReference type="PROSITE" id="PS50109"/>
    </source>
</evidence>
<dbReference type="GO" id="GO:0000156">
    <property type="term" value="F:phosphorelay response regulator activity"/>
    <property type="evidence" value="ECO:0007669"/>
    <property type="project" value="TreeGrafter"/>
</dbReference>
<dbReference type="CDD" id="cd00082">
    <property type="entry name" value="HisKA"/>
    <property type="match status" value="1"/>
</dbReference>
<dbReference type="InterPro" id="IPR000014">
    <property type="entry name" value="PAS"/>
</dbReference>
<dbReference type="Gene3D" id="3.30.565.10">
    <property type="entry name" value="Histidine kinase-like ATPase, C-terminal domain"/>
    <property type="match status" value="1"/>
</dbReference>
<gene>
    <name evidence="10" type="ORF">GCM10008957_24400</name>
</gene>
<evidence type="ECO:0000259" key="8">
    <source>
        <dbReference type="PROSITE" id="PS50112"/>
    </source>
</evidence>
<dbReference type="InterPro" id="IPR005467">
    <property type="entry name" value="His_kinase_dom"/>
</dbReference>
<dbReference type="GO" id="GO:0016020">
    <property type="term" value="C:membrane"/>
    <property type="evidence" value="ECO:0007669"/>
    <property type="project" value="UniProtKB-SubCell"/>
</dbReference>
<dbReference type="SUPFAM" id="SSF47384">
    <property type="entry name" value="Homodimeric domain of signal transducing histidine kinase"/>
    <property type="match status" value="1"/>
</dbReference>
<dbReference type="FunFam" id="3.30.565.10:FF:000006">
    <property type="entry name" value="Sensor histidine kinase WalK"/>
    <property type="match status" value="1"/>
</dbReference>
<organism evidence="10 11">
    <name type="scientific">Deinococcus ruber</name>
    <dbReference type="NCBI Taxonomy" id="1848197"/>
    <lineage>
        <taxon>Bacteria</taxon>
        <taxon>Thermotogati</taxon>
        <taxon>Deinococcota</taxon>
        <taxon>Deinococci</taxon>
        <taxon>Deinococcales</taxon>
        <taxon>Deinococcaceae</taxon>
        <taxon>Deinococcus</taxon>
    </lineage>
</organism>
<feature type="domain" description="PAC" evidence="9">
    <location>
        <begin position="532"/>
        <end position="585"/>
    </location>
</feature>
<evidence type="ECO:0000256" key="4">
    <source>
        <dbReference type="ARBA" id="ARBA00022679"/>
    </source>
</evidence>
<dbReference type="SUPFAM" id="SSF55785">
    <property type="entry name" value="PYP-like sensor domain (PAS domain)"/>
    <property type="match status" value="2"/>
</dbReference>
<dbReference type="InterPro" id="IPR029016">
    <property type="entry name" value="GAF-like_dom_sf"/>
</dbReference>
<keyword evidence="4" id="KW-0808">Transferase</keyword>
<evidence type="ECO:0000256" key="5">
    <source>
        <dbReference type="ARBA" id="ARBA00022777"/>
    </source>
</evidence>
<reference evidence="10" key="2">
    <citation type="submission" date="2020-09" db="EMBL/GenBank/DDBJ databases">
        <authorList>
            <person name="Sun Q."/>
            <person name="Ohkuma M."/>
        </authorList>
    </citation>
    <scope>NUCLEOTIDE SEQUENCE</scope>
    <source>
        <strain evidence="10">JCM 31311</strain>
    </source>
</reference>
<dbReference type="SUPFAM" id="SSF55874">
    <property type="entry name" value="ATPase domain of HSP90 chaperone/DNA topoisomerase II/histidine kinase"/>
    <property type="match status" value="1"/>
</dbReference>
<dbReference type="InterPro" id="IPR050351">
    <property type="entry name" value="BphY/WalK/GraS-like"/>
</dbReference>
<dbReference type="PROSITE" id="PS50113">
    <property type="entry name" value="PAC"/>
    <property type="match status" value="1"/>
</dbReference>
<accession>A0A918C8D3</accession>
<dbReference type="SMART" id="SM00387">
    <property type="entry name" value="HATPase_c"/>
    <property type="match status" value="1"/>
</dbReference>
<dbReference type="SMART" id="SM00091">
    <property type="entry name" value="PAS"/>
    <property type="match status" value="2"/>
</dbReference>
<dbReference type="Gene3D" id="1.10.287.130">
    <property type="match status" value="1"/>
</dbReference>
<dbReference type="GO" id="GO:0000155">
    <property type="term" value="F:phosphorelay sensor kinase activity"/>
    <property type="evidence" value="ECO:0007669"/>
    <property type="project" value="InterPro"/>
</dbReference>
<protein>
    <recommendedName>
        <fullName evidence="2">histidine kinase</fullName>
        <ecNumber evidence="2">2.7.13.3</ecNumber>
    </recommendedName>
</protein>
<dbReference type="InterPro" id="IPR013656">
    <property type="entry name" value="PAS_4"/>
</dbReference>
<dbReference type="PROSITE" id="PS50112">
    <property type="entry name" value="PAS"/>
    <property type="match status" value="1"/>
</dbReference>
<dbReference type="EMBL" id="BMQL01000012">
    <property type="protein sequence ID" value="GGR10783.1"/>
    <property type="molecule type" value="Genomic_DNA"/>
</dbReference>
<dbReference type="PANTHER" id="PTHR42878:SF15">
    <property type="entry name" value="BACTERIOPHYTOCHROME"/>
    <property type="match status" value="1"/>
</dbReference>
<comment type="catalytic activity">
    <reaction evidence="1">
        <text>ATP + protein L-histidine = ADP + protein N-phospho-L-histidine.</text>
        <dbReference type="EC" id="2.7.13.3"/>
    </reaction>
</comment>
<dbReference type="AlphaFoldDB" id="A0A918C8D3"/>
<dbReference type="InterPro" id="IPR004358">
    <property type="entry name" value="Sig_transdc_His_kin-like_C"/>
</dbReference>
<proteinExistence type="predicted"/>
<dbReference type="Proteomes" id="UP000603865">
    <property type="component" value="Unassembled WGS sequence"/>
</dbReference>
<evidence type="ECO:0000256" key="6">
    <source>
        <dbReference type="ARBA" id="ARBA00023136"/>
    </source>
</evidence>
<keyword evidence="11" id="KW-1185">Reference proteome</keyword>
<name>A0A918C8D3_9DEIO</name>
<dbReference type="SMART" id="SM00065">
    <property type="entry name" value="GAF"/>
    <property type="match status" value="2"/>
</dbReference>
<evidence type="ECO:0000256" key="2">
    <source>
        <dbReference type="ARBA" id="ARBA00012438"/>
    </source>
</evidence>
<dbReference type="PANTHER" id="PTHR42878">
    <property type="entry name" value="TWO-COMPONENT HISTIDINE KINASE"/>
    <property type="match status" value="1"/>
</dbReference>
<dbReference type="Pfam" id="PF01590">
    <property type="entry name" value="GAF"/>
    <property type="match status" value="1"/>
</dbReference>
<dbReference type="Pfam" id="PF00512">
    <property type="entry name" value="HisKA"/>
    <property type="match status" value="1"/>
</dbReference>
<dbReference type="Gene3D" id="3.30.450.40">
    <property type="match status" value="2"/>
</dbReference>
<sequence>MSSSDTLSLLTHLLESLPDAVLSVDSAWICTYINPQATTLLALPEKGAVGRSLWELVPAAQTPGVREEYMQAMQQRAARKFEFYASALHLWLEARVAPQPEGLSVMLRDVTARRSDDDQRQHLLNATHALSSGASEAEVIAAALDIGAGATGAYAGVVMRVRPDGTSIDLIGSRGYSQDLLNRWATLPMQDVFPITDAVRSNRPLFLGLQALTEQYPALGAARSDRTCAAAVLPLPAHGQVIGALALSFDHDRAWTPGDQTFLTSLSAQLALALERARSHDAEVRRAEQLTFLARASELLTATHAPKEVLEHIVHLVVPRLSDWCSLQLPLPSGEFELAALAHVDPAKLEAVRRYEARLPARWDDDRGAGKVFQTQRPLLMPVLKDDDLLAGASSSEELAMLRAAEIRSVIVVPLVAGTASLGVLTLVSATSGRYGDSDLAFAQELAGRAASALENARLAAHLQQERAQLLAILDQLPVAVWVAEVPSGRMIAGNRAIAQVTGHAYQPLESVADYATAEWPLARTLLNGEVVENELRQLTDSGGEARFVHLSSAPILDERGTAFLAVATGVDVTERVRAEQAAQAFNVTLEARVQERTAQLEQLNAELDAFSYSVSHDLRTPVRHMQSFAGLLRRALDSGRDGAKYLDMIERAAARMSAMIDDLLAFSKSSQQQLQIVTVDLTALLTEVRLDLAADLPGRQIQWQIGPLPTVRADPGLLRQVLVNLLGNAVKYTRPTDHASIRIWAEENGTETVIHVEDNGIGFDPASAQKLFGVFQRLHHASEFEGNGIGLANVKGIVTRHGGRVWAMSSPGMGATFSFSLPSGA</sequence>
<evidence type="ECO:0000313" key="11">
    <source>
        <dbReference type="Proteomes" id="UP000603865"/>
    </source>
</evidence>
<keyword evidence="6" id="KW-0472">Membrane</keyword>
<evidence type="ECO:0000256" key="1">
    <source>
        <dbReference type="ARBA" id="ARBA00000085"/>
    </source>
</evidence>
<dbReference type="GO" id="GO:0007234">
    <property type="term" value="P:osmosensory signaling via phosphorelay pathway"/>
    <property type="evidence" value="ECO:0007669"/>
    <property type="project" value="TreeGrafter"/>
</dbReference>
<keyword evidence="5" id="KW-0418">Kinase</keyword>
<dbReference type="InterPro" id="IPR036890">
    <property type="entry name" value="HATPase_C_sf"/>
</dbReference>